<evidence type="ECO:0000313" key="2">
    <source>
        <dbReference type="EMBL" id="GAA2330467.1"/>
    </source>
</evidence>
<dbReference type="EMBL" id="BAAARV010000005">
    <property type="protein sequence ID" value="GAA2330467.1"/>
    <property type="molecule type" value="Genomic_DNA"/>
</dbReference>
<accession>A0ABN3FHY3</accession>
<keyword evidence="3" id="KW-1185">Reference proteome</keyword>
<reference evidence="2 3" key="1">
    <citation type="journal article" date="2019" name="Int. J. Syst. Evol. Microbiol.">
        <title>The Global Catalogue of Microorganisms (GCM) 10K type strain sequencing project: providing services to taxonomists for standard genome sequencing and annotation.</title>
        <authorList>
            <consortium name="The Broad Institute Genomics Platform"/>
            <consortium name="The Broad Institute Genome Sequencing Center for Infectious Disease"/>
            <person name="Wu L."/>
            <person name="Ma J."/>
        </authorList>
    </citation>
    <scope>NUCLEOTIDE SEQUENCE [LARGE SCALE GENOMIC DNA]</scope>
    <source>
        <strain evidence="2 3">JCM 3272</strain>
    </source>
</reference>
<dbReference type="Proteomes" id="UP001501444">
    <property type="component" value="Unassembled WGS sequence"/>
</dbReference>
<organism evidence="2 3">
    <name type="scientific">Dactylosporangium salmoneum</name>
    <dbReference type="NCBI Taxonomy" id="53361"/>
    <lineage>
        <taxon>Bacteria</taxon>
        <taxon>Bacillati</taxon>
        <taxon>Actinomycetota</taxon>
        <taxon>Actinomycetes</taxon>
        <taxon>Micromonosporales</taxon>
        <taxon>Micromonosporaceae</taxon>
        <taxon>Dactylosporangium</taxon>
    </lineage>
</organism>
<name>A0ABN3FHY3_9ACTN</name>
<feature type="region of interest" description="Disordered" evidence="1">
    <location>
        <begin position="35"/>
        <end position="75"/>
    </location>
</feature>
<evidence type="ECO:0000256" key="1">
    <source>
        <dbReference type="SAM" id="MobiDB-lite"/>
    </source>
</evidence>
<gene>
    <name evidence="2" type="ORF">GCM10010170_008440</name>
</gene>
<protein>
    <submittedName>
        <fullName evidence="2">Uncharacterized protein</fullName>
    </submittedName>
</protein>
<proteinExistence type="predicted"/>
<comment type="caution">
    <text evidence="2">The sequence shown here is derived from an EMBL/GenBank/DDBJ whole genome shotgun (WGS) entry which is preliminary data.</text>
</comment>
<evidence type="ECO:0000313" key="3">
    <source>
        <dbReference type="Proteomes" id="UP001501444"/>
    </source>
</evidence>
<sequence length="87" mass="8677">MYPSGNPLGLGEALRLGDALGDDGRDDVENVVLGVPGSPKSGAGLMSDGPGDGAVRVGASAGCRQAPSRHPRPTIASMVAALRIRPS</sequence>